<feature type="transmembrane region" description="Helical" evidence="1">
    <location>
        <begin position="31"/>
        <end position="48"/>
    </location>
</feature>
<feature type="transmembrane region" description="Helical" evidence="1">
    <location>
        <begin position="92"/>
        <end position="111"/>
    </location>
</feature>
<dbReference type="Proteomes" id="UP001310248">
    <property type="component" value="Unassembled WGS sequence"/>
</dbReference>
<keyword evidence="1" id="KW-0472">Membrane</keyword>
<keyword evidence="1" id="KW-0812">Transmembrane</keyword>
<proteinExistence type="predicted"/>
<evidence type="ECO:0000313" key="3">
    <source>
        <dbReference type="Proteomes" id="UP001310248"/>
    </source>
</evidence>
<accession>A0ABU7G8B7</accession>
<keyword evidence="1" id="KW-1133">Transmembrane helix</keyword>
<dbReference type="RefSeq" id="WP_329776494.1">
    <property type="nucleotide sequence ID" value="NZ_JAYDYW010000015.1"/>
</dbReference>
<evidence type="ECO:0000256" key="1">
    <source>
        <dbReference type="SAM" id="Phobius"/>
    </source>
</evidence>
<reference evidence="3" key="1">
    <citation type="submission" date="2023-07" db="EMBL/GenBank/DDBJ databases">
        <title>Draft genome sequence of Agarivorans aestuarii strain ZMCS4, a CAZymes producing bacteria isolated from the marine brown algae Clodostephus spongiosus.</title>
        <authorList>
            <person name="Lorente B."/>
            <person name="Cabral C."/>
            <person name="Frias J."/>
            <person name="Faria J."/>
            <person name="Toubarro D."/>
        </authorList>
    </citation>
    <scope>NUCLEOTIDE SEQUENCE [LARGE SCALE GENOMIC DNA]</scope>
    <source>
        <strain evidence="3">ZMCS4</strain>
    </source>
</reference>
<feature type="transmembrane region" description="Helical" evidence="1">
    <location>
        <begin position="69"/>
        <end position="86"/>
    </location>
</feature>
<keyword evidence="3" id="KW-1185">Reference proteome</keyword>
<organism evidence="2 3">
    <name type="scientific">Agarivorans aestuarii</name>
    <dbReference type="NCBI Taxonomy" id="1563703"/>
    <lineage>
        <taxon>Bacteria</taxon>
        <taxon>Pseudomonadati</taxon>
        <taxon>Pseudomonadota</taxon>
        <taxon>Gammaproteobacteria</taxon>
        <taxon>Alteromonadales</taxon>
        <taxon>Alteromonadaceae</taxon>
        <taxon>Agarivorans</taxon>
    </lineage>
</organism>
<name>A0ABU7G8B7_9ALTE</name>
<protein>
    <submittedName>
        <fullName evidence="2">Uncharacterized protein</fullName>
    </submittedName>
</protein>
<evidence type="ECO:0000313" key="2">
    <source>
        <dbReference type="EMBL" id="MEE1675666.1"/>
    </source>
</evidence>
<sequence length="131" mass="14705">MIIKPIYEILPSLYLAAGSSSVIWVDSTLGVAGGVLLFCLGSLIWVMRSNFRRLDQATHAGKRFNIPESLYEFMPFLFIGLALSLASTQQSIAAYAIAALCLYRGCSLLYMRHRYRRHVWQKVPSSVKTSN</sequence>
<gene>
    <name evidence="2" type="ORF">SNR37_000992</name>
</gene>
<comment type="caution">
    <text evidence="2">The sequence shown here is derived from an EMBL/GenBank/DDBJ whole genome shotgun (WGS) entry which is preliminary data.</text>
</comment>
<dbReference type="EMBL" id="JAYDYW010000015">
    <property type="protein sequence ID" value="MEE1675666.1"/>
    <property type="molecule type" value="Genomic_DNA"/>
</dbReference>